<gene>
    <name evidence="9" type="ORF">UABAM_03091</name>
</gene>
<feature type="transmembrane region" description="Helical" evidence="7">
    <location>
        <begin position="604"/>
        <end position="626"/>
    </location>
</feature>
<evidence type="ECO:0000256" key="6">
    <source>
        <dbReference type="ARBA" id="ARBA00023136"/>
    </source>
</evidence>
<evidence type="ECO:0000256" key="7">
    <source>
        <dbReference type="SAM" id="Phobius"/>
    </source>
</evidence>
<keyword evidence="5 7" id="KW-1133">Transmembrane helix</keyword>
<dbReference type="Gene3D" id="1.20.1250.20">
    <property type="entry name" value="MFS general substrate transporter like domains"/>
    <property type="match status" value="1"/>
</dbReference>
<keyword evidence="10" id="KW-1185">Reference proteome</keyword>
<feature type="transmembrane region" description="Helical" evidence="7">
    <location>
        <begin position="842"/>
        <end position="862"/>
    </location>
</feature>
<keyword evidence="2" id="KW-0813">Transport</keyword>
<dbReference type="InterPro" id="IPR020846">
    <property type="entry name" value="MFS_dom"/>
</dbReference>
<feature type="transmembrane region" description="Helical" evidence="7">
    <location>
        <begin position="482"/>
        <end position="501"/>
    </location>
</feature>
<evidence type="ECO:0000256" key="5">
    <source>
        <dbReference type="ARBA" id="ARBA00022989"/>
    </source>
</evidence>
<evidence type="ECO:0000256" key="2">
    <source>
        <dbReference type="ARBA" id="ARBA00022448"/>
    </source>
</evidence>
<dbReference type="RefSeq" id="WP_151968864.1">
    <property type="nucleotide sequence ID" value="NZ_AP019860.1"/>
</dbReference>
<keyword evidence="6 7" id="KW-0472">Membrane</keyword>
<evidence type="ECO:0000259" key="8">
    <source>
        <dbReference type="PROSITE" id="PS50850"/>
    </source>
</evidence>
<name>A0A5S9INE3_UABAM</name>
<feature type="transmembrane region" description="Helical" evidence="7">
    <location>
        <begin position="754"/>
        <end position="773"/>
    </location>
</feature>
<dbReference type="Proteomes" id="UP000326354">
    <property type="component" value="Chromosome"/>
</dbReference>
<accession>A0A5S9INE3</accession>
<reference evidence="9 10" key="1">
    <citation type="submission" date="2019-08" db="EMBL/GenBank/DDBJ databases">
        <title>Complete genome sequence of Candidatus Uab amorphum.</title>
        <authorList>
            <person name="Shiratori T."/>
            <person name="Suzuki S."/>
            <person name="Kakizawa Y."/>
            <person name="Ishida K."/>
        </authorList>
    </citation>
    <scope>NUCLEOTIDE SEQUENCE [LARGE SCALE GENOMIC DNA]</scope>
    <source>
        <strain evidence="9 10">SRT547</strain>
    </source>
</reference>
<proteinExistence type="predicted"/>
<evidence type="ECO:0000256" key="3">
    <source>
        <dbReference type="ARBA" id="ARBA00022475"/>
    </source>
</evidence>
<feature type="transmembrane region" description="Helical" evidence="7">
    <location>
        <begin position="546"/>
        <end position="569"/>
    </location>
</feature>
<dbReference type="InterPro" id="IPR036259">
    <property type="entry name" value="MFS_trans_sf"/>
</dbReference>
<dbReference type="EMBL" id="AP019860">
    <property type="protein sequence ID" value="BBM84730.1"/>
    <property type="molecule type" value="Genomic_DNA"/>
</dbReference>
<dbReference type="KEGG" id="uam:UABAM_03091"/>
<dbReference type="GO" id="GO:0022857">
    <property type="term" value="F:transmembrane transporter activity"/>
    <property type="evidence" value="ECO:0007669"/>
    <property type="project" value="InterPro"/>
</dbReference>
<protein>
    <submittedName>
        <fullName evidence="9">Putative MFS-type transporter</fullName>
    </submittedName>
</protein>
<dbReference type="PANTHER" id="PTHR23517">
    <property type="entry name" value="RESISTANCE PROTEIN MDTM, PUTATIVE-RELATED-RELATED"/>
    <property type="match status" value="1"/>
</dbReference>
<organism evidence="9 10">
    <name type="scientific">Uabimicrobium amorphum</name>
    <dbReference type="NCBI Taxonomy" id="2596890"/>
    <lineage>
        <taxon>Bacteria</taxon>
        <taxon>Pseudomonadati</taxon>
        <taxon>Planctomycetota</taxon>
        <taxon>Candidatus Uabimicrobiia</taxon>
        <taxon>Candidatus Uabimicrobiales</taxon>
        <taxon>Candidatus Uabimicrobiaceae</taxon>
        <taxon>Candidatus Uabimicrobium</taxon>
    </lineage>
</organism>
<feature type="transmembrane region" description="Helical" evidence="7">
    <location>
        <begin position="813"/>
        <end position="836"/>
    </location>
</feature>
<dbReference type="CDD" id="cd06174">
    <property type="entry name" value="MFS"/>
    <property type="match status" value="1"/>
</dbReference>
<evidence type="ECO:0000313" key="9">
    <source>
        <dbReference type="EMBL" id="BBM84730.1"/>
    </source>
</evidence>
<comment type="subcellular location">
    <subcellularLocation>
        <location evidence="1">Cell membrane</location>
        <topology evidence="1">Multi-pass membrane protein</topology>
    </subcellularLocation>
</comment>
<keyword evidence="3" id="KW-1003">Cell membrane</keyword>
<evidence type="ECO:0000256" key="1">
    <source>
        <dbReference type="ARBA" id="ARBA00004651"/>
    </source>
</evidence>
<evidence type="ECO:0000256" key="4">
    <source>
        <dbReference type="ARBA" id="ARBA00022692"/>
    </source>
</evidence>
<feature type="transmembrane region" description="Helical" evidence="7">
    <location>
        <begin position="638"/>
        <end position="658"/>
    </location>
</feature>
<dbReference type="PANTHER" id="PTHR23517:SF3">
    <property type="entry name" value="INTEGRAL MEMBRANE TRANSPORT PROTEIN"/>
    <property type="match status" value="1"/>
</dbReference>
<feature type="transmembrane region" description="Helical" evidence="7">
    <location>
        <begin position="779"/>
        <end position="801"/>
    </location>
</feature>
<feature type="transmembrane region" description="Helical" evidence="7">
    <location>
        <begin position="513"/>
        <end position="534"/>
    </location>
</feature>
<dbReference type="InterPro" id="IPR050171">
    <property type="entry name" value="MFS_Transporters"/>
</dbReference>
<feature type="domain" description="Major facilitator superfamily (MFS) profile" evidence="8">
    <location>
        <begin position="685"/>
        <end position="888"/>
    </location>
</feature>
<dbReference type="AlphaFoldDB" id="A0A5S9INE3"/>
<dbReference type="InterPro" id="IPR011701">
    <property type="entry name" value="MFS"/>
</dbReference>
<dbReference type="SUPFAM" id="SSF103473">
    <property type="entry name" value="MFS general substrate transporter"/>
    <property type="match status" value="1"/>
</dbReference>
<dbReference type="GO" id="GO:0005886">
    <property type="term" value="C:plasma membrane"/>
    <property type="evidence" value="ECO:0007669"/>
    <property type="project" value="UniProtKB-SubCell"/>
</dbReference>
<keyword evidence="4 7" id="KW-0812">Transmembrane</keyword>
<evidence type="ECO:0000313" key="10">
    <source>
        <dbReference type="Proteomes" id="UP000326354"/>
    </source>
</evidence>
<feature type="transmembrane region" description="Helical" evidence="7">
    <location>
        <begin position="726"/>
        <end position="742"/>
    </location>
</feature>
<feature type="transmembrane region" description="Helical" evidence="7">
    <location>
        <begin position="687"/>
        <end position="706"/>
    </location>
</feature>
<feature type="transmembrane region" description="Helical" evidence="7">
    <location>
        <begin position="575"/>
        <end position="592"/>
    </location>
</feature>
<dbReference type="PROSITE" id="PS50850">
    <property type="entry name" value="MFS"/>
    <property type="match status" value="1"/>
</dbReference>
<dbReference type="Pfam" id="PF07690">
    <property type="entry name" value="MFS_1"/>
    <property type="match status" value="1"/>
</dbReference>
<sequence>MSRGSDIDFAKFSLIFGFAQKEEICSAIREVALLQELGINKRLPHIMYERKMLSAEQIQAIFWGLYYSKRIRRYPTRIVYEFTEQDDQIFTQKASVPINHLIDGIRNKDKQESTFPQEFLIYCQDIQNTLAKKGFHRSLLSILNTKGYLTAPYKNLIPNIESKRVILTSPRQVKEARFRRKCEQILYAALAKKKFKLKDQEALHALDVWNQALKLDVDFKYSEILFFLGYAKRTEVHSVAMVLEYITAINQNPNVKFIDSRARLFSIQNPDYEKKYTKEYELAEKLRKIGLVKMDGSNILIYKGIIDHEDLPSDQSTASIDLAFVSGSDRGLITHHKLLSIGMKSEKERRKKLFRSMFPYSLSNLGREFEQVYVDERVAIRKSPVHEADEIVQEWAQTQILSLQDETYQTEVVPLPKESPSSKRRPIAPEVDKTEYISLPQQGEQVPGAQTEYFSLAQATNELKILSAKIEQNVAETRSTKLLFWTIFCLYAGAAVILSELDKIFVGETDNLPLYSGLSTFIMCFPAIIWGSYLGKLADRGVAHKLILGGFIIHLLCMPFLPFCSNIYGHLAIKFVQAIGLVAAGIGTEFCVSRWYGIGERGKMLGIASITATAAAAIGFILPAFFEGIQIPGVSDRLAPVFSASILWVIVSLITLPFSYKHIRLGAATTEDTEEELPAEKLAVSRVPLFASMIYGIFQMGVFIVFLPTFEQKMGDNPSPYLSEDYLASVLALGAVISSYVFGSISDRIGPLKILRSLTFIAIICCILLPYYIRLEYALLIFFILGLVEGGLHPLGFSWLLESIDDEQYYGAATGAYTLYNSAGAMFGCLFCGIIFKYASISTFFLVLTIIFIIYLYLLLISQTREAPFAKRQVRGVLRLLEPPETEL</sequence>